<reference evidence="8 9" key="1">
    <citation type="submission" date="2019-03" db="EMBL/GenBank/DDBJ databases">
        <title>Single cell metagenomics reveals metabolic interactions within the superorganism composed of flagellate Streblomastix strix and complex community of Bacteroidetes bacteria on its surface.</title>
        <authorList>
            <person name="Treitli S.C."/>
            <person name="Kolisko M."/>
            <person name="Husnik F."/>
            <person name="Keeling P."/>
            <person name="Hampl V."/>
        </authorList>
    </citation>
    <scope>NUCLEOTIDE SEQUENCE [LARGE SCALE GENOMIC DNA]</scope>
    <source>
        <strain evidence="8">ST1C</strain>
    </source>
</reference>
<dbReference type="PANTHER" id="PTHR45639">
    <property type="entry name" value="HSC70CB, ISOFORM G-RELATED"/>
    <property type="match status" value="1"/>
</dbReference>
<dbReference type="AlphaFoldDB" id="A0A5J4WU02"/>
<proteinExistence type="predicted"/>
<organism evidence="8 9">
    <name type="scientific">Streblomastix strix</name>
    <dbReference type="NCBI Taxonomy" id="222440"/>
    <lineage>
        <taxon>Eukaryota</taxon>
        <taxon>Metamonada</taxon>
        <taxon>Preaxostyla</taxon>
        <taxon>Oxymonadida</taxon>
        <taxon>Streblomastigidae</taxon>
        <taxon>Streblomastix</taxon>
    </lineage>
</organism>
<dbReference type="GO" id="GO:0030968">
    <property type="term" value="P:endoplasmic reticulum unfolded protein response"/>
    <property type="evidence" value="ECO:0007669"/>
    <property type="project" value="TreeGrafter"/>
</dbReference>
<evidence type="ECO:0000256" key="2">
    <source>
        <dbReference type="ARBA" id="ARBA00022729"/>
    </source>
</evidence>
<dbReference type="GO" id="GO:0005788">
    <property type="term" value="C:endoplasmic reticulum lumen"/>
    <property type="evidence" value="ECO:0007669"/>
    <property type="project" value="UniProtKB-SubCell"/>
</dbReference>
<dbReference type="InterPro" id="IPR043129">
    <property type="entry name" value="ATPase_NBD"/>
</dbReference>
<evidence type="ECO:0000256" key="7">
    <source>
        <dbReference type="SAM" id="SignalP"/>
    </source>
</evidence>
<evidence type="ECO:0000256" key="3">
    <source>
        <dbReference type="ARBA" id="ARBA00022741"/>
    </source>
</evidence>
<keyword evidence="4" id="KW-0067">ATP-binding</keyword>
<dbReference type="GO" id="GO:0034663">
    <property type="term" value="C:endoplasmic reticulum chaperone complex"/>
    <property type="evidence" value="ECO:0007669"/>
    <property type="project" value="TreeGrafter"/>
</dbReference>
<dbReference type="InterPro" id="IPR013126">
    <property type="entry name" value="Hsp_70_fam"/>
</dbReference>
<feature type="compositionally biased region" description="Basic and acidic residues" evidence="6">
    <location>
        <begin position="285"/>
        <end position="300"/>
    </location>
</feature>
<dbReference type="GO" id="GO:0140662">
    <property type="term" value="F:ATP-dependent protein folding chaperone"/>
    <property type="evidence" value="ECO:0007669"/>
    <property type="project" value="InterPro"/>
</dbReference>
<dbReference type="OrthoDB" id="10262720at2759"/>
<name>A0A5J4WU02_9EUKA</name>
<feature type="compositionally biased region" description="Basic and acidic residues" evidence="6">
    <location>
        <begin position="518"/>
        <end position="535"/>
    </location>
</feature>
<dbReference type="SUPFAM" id="SSF53067">
    <property type="entry name" value="Actin-like ATPase domain"/>
    <property type="match status" value="2"/>
</dbReference>
<sequence>MHFIHFLLAVGILYCEGFVGIDFGSQNTVIGVIGGTKNLEIVHAAGEKRISPSLVTLEGIRRFSGVKSFQKQMRFPDHTFTDIINNFGKNNSLITQHFNQSISGEEIAAISLFRAKRIARSEAETSMSGYVLVIPSYFTQAQRIALLHSSNIAGLNVLAFIESSTASAYFYGIERSRTMPINISTPYKLFTKQEIAYERQLEKERMKIDEEFLRSLNNPQDEDIQTQGSLIRRLITWIYKIIIYPFNIIKNIFNKNDKDDNNENGMSDEDRWRIFTGESNKNKNKNKEDQEKKQRNRELLNMKSKSGLSRNIDWESRDRKNVIGEDIRHIIFVDVGANQITFTLAEYHFDMENKIQSSSKDNAQSNKKDKQQKDSEYDGIVRGRGLLDIVVTLTKQGIGGNRFDEILQKTALQQILNLRIQIERIVRHAKEMLSVSPTIRETIEIPNSAFANIPGIIKSKDFDNIGDIKPHFNFSSVPIELLGGTTRIPAVQQALIRVFTDIDQDKKNQSLQQQQQDQQKDEQKENEDEYNKSKEGSASIGRLLNMDESAALGATIFAQRTYAYAPLRKDNIIEQNKQKKQKKQFDKNEIIIELSTGEVEGGGQLNIRRRSLYSIQSTIDILWNKYQQQQDIHNNVLEEKEIIQLIKKGSKLSDSTKSYP</sequence>
<feature type="region of interest" description="Disordered" evidence="6">
    <location>
        <begin position="507"/>
        <end position="538"/>
    </location>
</feature>
<evidence type="ECO:0000256" key="6">
    <source>
        <dbReference type="SAM" id="MobiDB-lite"/>
    </source>
</evidence>
<keyword evidence="3" id="KW-0547">Nucleotide-binding</keyword>
<evidence type="ECO:0000313" key="9">
    <source>
        <dbReference type="Proteomes" id="UP000324800"/>
    </source>
</evidence>
<evidence type="ECO:0000256" key="5">
    <source>
        <dbReference type="ARBA" id="ARBA00023186"/>
    </source>
</evidence>
<evidence type="ECO:0000313" key="8">
    <source>
        <dbReference type="EMBL" id="KAA6398293.1"/>
    </source>
</evidence>
<dbReference type="InterPro" id="IPR018181">
    <property type="entry name" value="Heat_shock_70_CS"/>
</dbReference>
<protein>
    <submittedName>
        <fullName evidence="8">Uncharacterized protein</fullName>
    </submittedName>
</protein>
<dbReference type="GO" id="GO:0005524">
    <property type="term" value="F:ATP binding"/>
    <property type="evidence" value="ECO:0007669"/>
    <property type="project" value="UniProtKB-KW"/>
</dbReference>
<feature type="region of interest" description="Disordered" evidence="6">
    <location>
        <begin position="257"/>
        <end position="302"/>
    </location>
</feature>
<feature type="signal peptide" evidence="7">
    <location>
        <begin position="1"/>
        <end position="17"/>
    </location>
</feature>
<accession>A0A5J4WU02</accession>
<dbReference type="EMBL" id="SNRW01000989">
    <property type="protein sequence ID" value="KAA6398293.1"/>
    <property type="molecule type" value="Genomic_DNA"/>
</dbReference>
<dbReference type="Gene3D" id="3.30.420.40">
    <property type="match status" value="1"/>
</dbReference>
<dbReference type="PROSITE" id="PS01036">
    <property type="entry name" value="HSP70_3"/>
    <property type="match status" value="1"/>
</dbReference>
<comment type="caution">
    <text evidence="8">The sequence shown here is derived from an EMBL/GenBank/DDBJ whole genome shotgun (WGS) entry which is preliminary data.</text>
</comment>
<keyword evidence="5" id="KW-0143">Chaperone</keyword>
<gene>
    <name evidence="8" type="ORF">EZS28_006177</name>
</gene>
<keyword evidence="2 7" id="KW-0732">Signal</keyword>
<feature type="chain" id="PRO_5023897607" evidence="7">
    <location>
        <begin position="18"/>
        <end position="660"/>
    </location>
</feature>
<dbReference type="Pfam" id="PF00012">
    <property type="entry name" value="HSP70"/>
    <property type="match status" value="1"/>
</dbReference>
<comment type="subcellular location">
    <subcellularLocation>
        <location evidence="1">Endoplasmic reticulum lumen</location>
    </subcellularLocation>
</comment>
<dbReference type="PANTHER" id="PTHR45639:SF3">
    <property type="entry name" value="HYPOXIA UP-REGULATED PROTEIN 1"/>
    <property type="match status" value="1"/>
</dbReference>
<feature type="region of interest" description="Disordered" evidence="6">
    <location>
        <begin position="356"/>
        <end position="375"/>
    </location>
</feature>
<evidence type="ECO:0000256" key="4">
    <source>
        <dbReference type="ARBA" id="ARBA00022840"/>
    </source>
</evidence>
<feature type="compositionally biased region" description="Basic and acidic residues" evidence="6">
    <location>
        <begin position="366"/>
        <end position="375"/>
    </location>
</feature>
<dbReference type="Proteomes" id="UP000324800">
    <property type="component" value="Unassembled WGS sequence"/>
</dbReference>
<evidence type="ECO:0000256" key="1">
    <source>
        <dbReference type="ARBA" id="ARBA00004319"/>
    </source>
</evidence>
<feature type="compositionally biased region" description="Low complexity" evidence="6">
    <location>
        <begin position="356"/>
        <end position="365"/>
    </location>
</feature>